<dbReference type="EMBL" id="BMEM01000002">
    <property type="protein sequence ID" value="GGF49846.1"/>
    <property type="molecule type" value="Genomic_DNA"/>
</dbReference>
<dbReference type="RefSeq" id="WP_188429853.1">
    <property type="nucleotide sequence ID" value="NZ_BAABKH010000001.1"/>
</dbReference>
<evidence type="ECO:0000313" key="3">
    <source>
        <dbReference type="Proteomes" id="UP000605670"/>
    </source>
</evidence>
<dbReference type="Proteomes" id="UP000605670">
    <property type="component" value="Unassembled WGS sequence"/>
</dbReference>
<organism evidence="2 3">
    <name type="scientific">Ornithinimicrobium tianjinense</name>
    <dbReference type="NCBI Taxonomy" id="1195761"/>
    <lineage>
        <taxon>Bacteria</taxon>
        <taxon>Bacillati</taxon>
        <taxon>Actinomycetota</taxon>
        <taxon>Actinomycetes</taxon>
        <taxon>Micrococcales</taxon>
        <taxon>Ornithinimicrobiaceae</taxon>
        <taxon>Ornithinimicrobium</taxon>
    </lineage>
</organism>
<dbReference type="Pfam" id="PF04655">
    <property type="entry name" value="APH_6_hur"/>
    <property type="match status" value="1"/>
</dbReference>
<dbReference type="SUPFAM" id="SSF56112">
    <property type="entry name" value="Protein kinase-like (PK-like)"/>
    <property type="match status" value="1"/>
</dbReference>
<dbReference type="InterPro" id="IPR006748">
    <property type="entry name" value="NH2Glyco/OHUrea_AB-resist_kin"/>
</dbReference>
<dbReference type="GO" id="GO:0016773">
    <property type="term" value="F:phosphotransferase activity, alcohol group as acceptor"/>
    <property type="evidence" value="ECO:0007669"/>
    <property type="project" value="InterPro"/>
</dbReference>
<feature type="region of interest" description="Disordered" evidence="1">
    <location>
        <begin position="16"/>
        <end position="38"/>
    </location>
</feature>
<evidence type="ECO:0000313" key="2">
    <source>
        <dbReference type="EMBL" id="GGF49846.1"/>
    </source>
</evidence>
<protein>
    <submittedName>
        <fullName evidence="2">Streptomycin 6-kinase</fullName>
    </submittedName>
</protein>
<proteinExistence type="predicted"/>
<evidence type="ECO:0000256" key="1">
    <source>
        <dbReference type="SAM" id="MobiDB-lite"/>
    </source>
</evidence>
<reference evidence="2" key="1">
    <citation type="journal article" date="2014" name="Int. J. Syst. Evol. Microbiol.">
        <title>Complete genome sequence of Corynebacterium casei LMG S-19264T (=DSM 44701T), isolated from a smear-ripened cheese.</title>
        <authorList>
            <consortium name="US DOE Joint Genome Institute (JGI-PGF)"/>
            <person name="Walter F."/>
            <person name="Albersmeier A."/>
            <person name="Kalinowski J."/>
            <person name="Ruckert C."/>
        </authorList>
    </citation>
    <scope>NUCLEOTIDE SEQUENCE</scope>
    <source>
        <strain evidence="2">CGMCC 1.12160</strain>
    </source>
</reference>
<gene>
    <name evidence="2" type="ORF">GCM10011366_17180</name>
</gene>
<comment type="caution">
    <text evidence="2">The sequence shown here is derived from an EMBL/GenBank/DDBJ whole genome shotgun (WGS) entry which is preliminary data.</text>
</comment>
<reference evidence="2" key="2">
    <citation type="submission" date="2020-09" db="EMBL/GenBank/DDBJ databases">
        <authorList>
            <person name="Sun Q."/>
            <person name="Zhou Y."/>
        </authorList>
    </citation>
    <scope>NUCLEOTIDE SEQUENCE</scope>
    <source>
        <strain evidence="2">CGMCC 1.12160</strain>
    </source>
</reference>
<sequence>MTWVLRRAEIPSALVRDLTGRDADPGSPRPGSAPRVDGTTWLDQLPRLVDDALARWHLRLDTTAALRAGSTALVVPVSTAPGTPAVLKVGWPHRESDTEHLALRTWGGQHAVRLLAADPPSGTLLLERLDADPDLTSGSAVDSVAALGEVLRGLDRPSPGWAPPLSGELVTTVEELERFHADADAAHLLPRRMSVQAASLAADLLTEGAEVLDARLVHSDLHQLNVLRRDLPGEWVAIDPKPLAGDPHWAVAPALWNRWAEVRAAHDPRGHLRLRVGILCETAGLDEDRARAMTIVRLVRSAVWALGAADADAARWVEKAVTIVKAMQPG</sequence>
<dbReference type="InterPro" id="IPR011009">
    <property type="entry name" value="Kinase-like_dom_sf"/>
</dbReference>
<accession>A0A917F4J5</accession>
<name>A0A917F4J5_9MICO</name>
<dbReference type="AlphaFoldDB" id="A0A917F4J5"/>
<dbReference type="GO" id="GO:0019748">
    <property type="term" value="P:secondary metabolic process"/>
    <property type="evidence" value="ECO:0007669"/>
    <property type="project" value="InterPro"/>
</dbReference>
<keyword evidence="3" id="KW-1185">Reference proteome</keyword>